<feature type="transmembrane region" description="Helical" evidence="1">
    <location>
        <begin position="81"/>
        <end position="100"/>
    </location>
</feature>
<reference evidence="2 3" key="1">
    <citation type="journal article" date="2015" name="Nature">
        <title>rRNA introns, odd ribosomes, and small enigmatic genomes across a large radiation of phyla.</title>
        <authorList>
            <person name="Brown C.T."/>
            <person name="Hug L.A."/>
            <person name="Thomas B.C."/>
            <person name="Sharon I."/>
            <person name="Castelle C.J."/>
            <person name="Singh A."/>
            <person name="Wilkins M.J."/>
            <person name="Williams K.H."/>
            <person name="Banfield J.F."/>
        </authorList>
    </citation>
    <scope>NUCLEOTIDE SEQUENCE [LARGE SCALE GENOMIC DNA]</scope>
</reference>
<feature type="transmembrane region" description="Helical" evidence="1">
    <location>
        <begin position="50"/>
        <end position="69"/>
    </location>
</feature>
<organism evidence="2 3">
    <name type="scientific">candidate division CPR2 bacterium GW2011_GWC1_41_48</name>
    <dbReference type="NCBI Taxonomy" id="1618344"/>
    <lineage>
        <taxon>Bacteria</taxon>
        <taxon>Bacteria division CPR2</taxon>
    </lineage>
</organism>
<protein>
    <recommendedName>
        <fullName evidence="4">Colicin V production protein</fullName>
    </recommendedName>
</protein>
<gene>
    <name evidence="2" type="ORF">UU65_C0008G0009</name>
</gene>
<feature type="transmembrane region" description="Helical" evidence="1">
    <location>
        <begin position="159"/>
        <end position="177"/>
    </location>
</feature>
<evidence type="ECO:0000256" key="1">
    <source>
        <dbReference type="SAM" id="Phobius"/>
    </source>
</evidence>
<dbReference type="Proteomes" id="UP000033869">
    <property type="component" value="Unassembled WGS sequence"/>
</dbReference>
<evidence type="ECO:0000313" key="2">
    <source>
        <dbReference type="EMBL" id="KKS08587.1"/>
    </source>
</evidence>
<proteinExistence type="predicted"/>
<evidence type="ECO:0008006" key="4">
    <source>
        <dbReference type="Google" id="ProtNLM"/>
    </source>
</evidence>
<accession>A0A0G0W970</accession>
<keyword evidence="1" id="KW-0812">Transmembrane</keyword>
<keyword evidence="1" id="KW-0472">Membrane</keyword>
<comment type="caution">
    <text evidence="2">The sequence shown here is derived from an EMBL/GenBank/DDBJ whole genome shotgun (WGS) entry which is preliminary data.</text>
</comment>
<feature type="transmembrane region" description="Helical" evidence="1">
    <location>
        <begin position="26"/>
        <end position="43"/>
    </location>
</feature>
<sequence>MEQISQVKGEATELAGNINLAPSWDLFIFLFFAVCVGYSLLLGKAKISGIMLSTYVALAIANESGNFLYNYFNKSSYGASTSIFTFKTVLFGLIILFFTLKNENIKMGEVTRGLMGTIMSVVYGFFSAGLILTSVASFMSDIQRAAIYKQSNLAAHMMQFRFIWLIIPIAFIVFFSFTKKETK</sequence>
<evidence type="ECO:0000313" key="3">
    <source>
        <dbReference type="Proteomes" id="UP000033869"/>
    </source>
</evidence>
<keyword evidence="1" id="KW-1133">Transmembrane helix</keyword>
<name>A0A0G0W970_UNCC2</name>
<dbReference type="AlphaFoldDB" id="A0A0G0W970"/>
<dbReference type="EMBL" id="LCBL01000008">
    <property type="protein sequence ID" value="KKS08587.1"/>
    <property type="molecule type" value="Genomic_DNA"/>
</dbReference>
<feature type="transmembrane region" description="Helical" evidence="1">
    <location>
        <begin position="121"/>
        <end position="139"/>
    </location>
</feature>